<organism evidence="1 2">
    <name type="scientific">Galbitalea soli</name>
    <dbReference type="NCBI Taxonomy" id="1268042"/>
    <lineage>
        <taxon>Bacteria</taxon>
        <taxon>Bacillati</taxon>
        <taxon>Actinomycetota</taxon>
        <taxon>Actinomycetes</taxon>
        <taxon>Micrococcales</taxon>
        <taxon>Microbacteriaceae</taxon>
        <taxon>Galbitalea</taxon>
    </lineage>
</organism>
<evidence type="ECO:0000313" key="1">
    <source>
        <dbReference type="EMBL" id="NEM91609.1"/>
    </source>
</evidence>
<dbReference type="EMBL" id="JAAGWZ010000002">
    <property type="protein sequence ID" value="NEM91609.1"/>
    <property type="molecule type" value="Genomic_DNA"/>
</dbReference>
<keyword evidence="1" id="KW-0238">DNA-binding</keyword>
<gene>
    <name evidence="1" type="ORF">G3T37_09585</name>
</gene>
<dbReference type="Pfam" id="PF06224">
    <property type="entry name" value="AlkZ-like"/>
    <property type="match status" value="1"/>
</dbReference>
<keyword evidence="2" id="KW-1185">Reference proteome</keyword>
<accession>A0A7C9PNR8</accession>
<dbReference type="RefSeq" id="WP_163473419.1">
    <property type="nucleotide sequence ID" value="NZ_JAAGWZ010000002.1"/>
</dbReference>
<proteinExistence type="predicted"/>
<dbReference type="PANTHER" id="PTHR38479">
    <property type="entry name" value="LMO0824 PROTEIN"/>
    <property type="match status" value="1"/>
</dbReference>
<dbReference type="Proteomes" id="UP000479756">
    <property type="component" value="Unassembled WGS sequence"/>
</dbReference>
<sequence>MAPSLSARDILRLRLRALLVEPAAGDRPTPAGVVDRLLAVQAQDWQNALWAVGLRAPGSTRSEVLSALAGGEIVRTLPMRGTLHLIAARDAGWMLDLTAERTLASVRTRLAQLQIDDAMVDRASDIVTEALRGGGRLSRAEFGALLAERGIPTDGQRAYHLIFVLCQRQVLVWGPPAASQQHLVLFDEWIPVPRRQSREESLRELALRYVQGHGPVTVRDLAWWAKLTLADARLAVALAGDGLEAAEHEGQEYLLPAGASVRSSAAQVHLLPGFDEFLLGYQDRSLALAAEHVQRVIPGVNGIFQPIVVAADRVAGVWRRGGETGVAAELFAPSAAIEAGVGRAATRYARFMAA</sequence>
<evidence type="ECO:0000313" key="2">
    <source>
        <dbReference type="Proteomes" id="UP000479756"/>
    </source>
</evidence>
<dbReference type="AlphaFoldDB" id="A0A7C9PNR8"/>
<dbReference type="InterPro" id="IPR009351">
    <property type="entry name" value="AlkZ-like"/>
</dbReference>
<dbReference type="GO" id="GO:0003677">
    <property type="term" value="F:DNA binding"/>
    <property type="evidence" value="ECO:0007669"/>
    <property type="project" value="UniProtKB-KW"/>
</dbReference>
<protein>
    <submittedName>
        <fullName evidence="1">Winged helix DNA-binding domain-containing protein</fullName>
    </submittedName>
</protein>
<comment type="caution">
    <text evidence="1">The sequence shown here is derived from an EMBL/GenBank/DDBJ whole genome shotgun (WGS) entry which is preliminary data.</text>
</comment>
<dbReference type="PANTHER" id="PTHR38479:SF2">
    <property type="entry name" value="WINGED HELIX DNA-BINDING DOMAIN-CONTAINING PROTEIN"/>
    <property type="match status" value="1"/>
</dbReference>
<name>A0A7C9PNR8_9MICO</name>
<reference evidence="1 2" key="1">
    <citation type="journal article" date="2014" name="Int. J. Syst. Evol. Microbiol.">
        <title>Description of Galbitalea soli gen. nov., sp. nov., and Frondihabitans sucicola sp. nov.</title>
        <authorList>
            <person name="Kim S.J."/>
            <person name="Lim J.M."/>
            <person name="Ahn J.H."/>
            <person name="Weon H.Y."/>
            <person name="Hamada M."/>
            <person name="Suzuki K."/>
            <person name="Ahn T.Y."/>
            <person name="Kwon S.W."/>
        </authorList>
    </citation>
    <scope>NUCLEOTIDE SEQUENCE [LARGE SCALE GENOMIC DNA]</scope>
    <source>
        <strain evidence="1 2">NBRC 108727</strain>
    </source>
</reference>